<dbReference type="InterPro" id="IPR058240">
    <property type="entry name" value="rSAM_sf"/>
</dbReference>
<dbReference type="CDD" id="cd01335">
    <property type="entry name" value="Radical_SAM"/>
    <property type="match status" value="1"/>
</dbReference>
<evidence type="ECO:0000256" key="8">
    <source>
        <dbReference type="ARBA" id="ARBA00023186"/>
    </source>
</evidence>
<evidence type="ECO:0000313" key="11">
    <source>
        <dbReference type="EMBL" id="OEF96242.1"/>
    </source>
</evidence>
<keyword evidence="9" id="KW-0004">4Fe-4S</keyword>
<comment type="similarity">
    <text evidence="1">Belongs to the anaerobic coproporphyrinogen-III oxidase family. HemW subfamily.</text>
</comment>
<protein>
    <recommendedName>
        <fullName evidence="2 9">Heme chaperone HemW</fullName>
    </recommendedName>
</protein>
<dbReference type="GO" id="GO:0005737">
    <property type="term" value="C:cytoplasm"/>
    <property type="evidence" value="ECO:0007669"/>
    <property type="project" value="UniProtKB-SubCell"/>
</dbReference>
<evidence type="ECO:0000256" key="2">
    <source>
        <dbReference type="ARBA" id="ARBA00017228"/>
    </source>
</evidence>
<keyword evidence="8 9" id="KW-0143">Chaperone</keyword>
<evidence type="ECO:0000256" key="5">
    <source>
        <dbReference type="ARBA" id="ARBA00022723"/>
    </source>
</evidence>
<name>A0A1E5G096_9FIRM</name>
<evidence type="ECO:0000256" key="7">
    <source>
        <dbReference type="ARBA" id="ARBA00023014"/>
    </source>
</evidence>
<dbReference type="PANTHER" id="PTHR13932">
    <property type="entry name" value="COPROPORPHYRINIGEN III OXIDASE"/>
    <property type="match status" value="1"/>
</dbReference>
<dbReference type="InterPro" id="IPR006638">
    <property type="entry name" value="Elp3/MiaA/NifB-like_rSAM"/>
</dbReference>
<dbReference type="GO" id="GO:0004109">
    <property type="term" value="F:coproporphyrinogen oxidase activity"/>
    <property type="evidence" value="ECO:0007669"/>
    <property type="project" value="InterPro"/>
</dbReference>
<dbReference type="SFLD" id="SFLDG01082">
    <property type="entry name" value="B12-binding_domain_containing"/>
    <property type="match status" value="1"/>
</dbReference>
<dbReference type="PANTHER" id="PTHR13932:SF5">
    <property type="entry name" value="RADICAL S-ADENOSYL METHIONINE DOMAIN-CONTAINING PROTEIN 1, MITOCHONDRIAL"/>
    <property type="match status" value="1"/>
</dbReference>
<keyword evidence="9" id="KW-0963">Cytoplasm</keyword>
<dbReference type="SFLD" id="SFLDF00288">
    <property type="entry name" value="HemN-like__clustered_with_nucl"/>
    <property type="match status" value="1"/>
</dbReference>
<comment type="subcellular location">
    <subcellularLocation>
        <location evidence="9">Cytoplasm</location>
    </subcellularLocation>
</comment>
<dbReference type="OrthoDB" id="9808022at2"/>
<dbReference type="SFLD" id="SFLDG01065">
    <property type="entry name" value="anaerobic_coproporphyrinogen-I"/>
    <property type="match status" value="1"/>
</dbReference>
<accession>A0A1E5G096</accession>
<dbReference type="GO" id="GO:0046872">
    <property type="term" value="F:metal ion binding"/>
    <property type="evidence" value="ECO:0007669"/>
    <property type="project" value="UniProtKB-UniRule"/>
</dbReference>
<keyword evidence="4 9" id="KW-0949">S-adenosyl-L-methionine</keyword>
<comment type="function">
    <text evidence="9">Probably acts as a heme chaperone, transferring heme to an unknown acceptor. Binds one molecule of heme per monomer, possibly covalently. Binds 1 [4Fe-4S] cluster. The cluster is coordinated with 3 cysteines and an exchangeable S-adenosyl-L-methionine.</text>
</comment>
<keyword evidence="6 9" id="KW-0408">Iron</keyword>
<dbReference type="Pfam" id="PF04055">
    <property type="entry name" value="Radical_SAM"/>
    <property type="match status" value="1"/>
</dbReference>
<evidence type="ECO:0000256" key="4">
    <source>
        <dbReference type="ARBA" id="ARBA00022691"/>
    </source>
</evidence>
<feature type="domain" description="Radical SAM core" evidence="10">
    <location>
        <begin position="1"/>
        <end position="236"/>
    </location>
</feature>
<keyword evidence="3 9" id="KW-0349">Heme</keyword>
<dbReference type="SUPFAM" id="SSF102114">
    <property type="entry name" value="Radical SAM enzymes"/>
    <property type="match status" value="1"/>
</dbReference>
<dbReference type="EMBL" id="MIJE01000032">
    <property type="protein sequence ID" value="OEF96242.1"/>
    <property type="molecule type" value="Genomic_DNA"/>
</dbReference>
<sequence length="393" mass="45436">MKLSDIALYIHIPYCVQKCYYCDFASYANSEATIDVYIEALENELIELTKVAPEISARTIFIGGGTPTVLNANQLQRLFKILYKYINLEHAIEFTIEANPGTITVDKLAVLKSNKINRISLGVQSFQEQELQALGRIHNVNTVYETIALLKANGFNNINLDLMYGLPHQTIESWMNTLKAAISLKPTHISMYNLKIEEHTSFYQQYDRGTLLLPDEDEVISMYQLGRDTLSNNGYLHYEISNFSKDNYQSEHNLVYWNNHNYLGLGSSAWSNIANIRYHNPLPIAKYIDLYKSKRANTKKKISWHNYLMAKQDVQINSLQNQIEDHIMLGLRKVEGISVDDFNKRFYTDFDELYCKQLKILIHKQLLEKSNSKYRLTNKGLLLANEAIEAFFK</sequence>
<dbReference type="STRING" id="766136.BHF68_08750"/>
<dbReference type="NCBIfam" id="TIGR00539">
    <property type="entry name" value="hemN_rel"/>
    <property type="match status" value="1"/>
</dbReference>
<dbReference type="InterPro" id="IPR034505">
    <property type="entry name" value="Coproporphyrinogen-III_oxidase"/>
</dbReference>
<keyword evidence="12" id="KW-1185">Reference proteome</keyword>
<dbReference type="Proteomes" id="UP000094296">
    <property type="component" value="Unassembled WGS sequence"/>
</dbReference>
<dbReference type="Pfam" id="PF06969">
    <property type="entry name" value="HemN_C"/>
    <property type="match status" value="1"/>
</dbReference>
<dbReference type="InterPro" id="IPR010723">
    <property type="entry name" value="HemN_C"/>
</dbReference>
<dbReference type="GO" id="GO:0051539">
    <property type="term" value="F:4 iron, 4 sulfur cluster binding"/>
    <property type="evidence" value="ECO:0007669"/>
    <property type="project" value="UniProtKB-UniRule"/>
</dbReference>
<dbReference type="SFLD" id="SFLDF00562">
    <property type="entry name" value="HemN-like__clustered_with_heat"/>
    <property type="match status" value="1"/>
</dbReference>
<proteinExistence type="inferred from homology"/>
<dbReference type="InterPro" id="IPR007197">
    <property type="entry name" value="rSAM"/>
</dbReference>
<organism evidence="11 12">
    <name type="scientific">Desulfuribacillus alkaliarsenatis</name>
    <dbReference type="NCBI Taxonomy" id="766136"/>
    <lineage>
        <taxon>Bacteria</taxon>
        <taxon>Bacillati</taxon>
        <taxon>Bacillota</taxon>
        <taxon>Desulfuribacillia</taxon>
        <taxon>Desulfuribacillales</taxon>
        <taxon>Desulfuribacillaceae</taxon>
        <taxon>Desulfuribacillus</taxon>
    </lineage>
</organism>
<dbReference type="InterPro" id="IPR004559">
    <property type="entry name" value="HemW-like"/>
</dbReference>
<keyword evidence="5 9" id="KW-0479">Metal-binding</keyword>
<evidence type="ECO:0000256" key="1">
    <source>
        <dbReference type="ARBA" id="ARBA00006100"/>
    </source>
</evidence>
<dbReference type="GO" id="GO:0006779">
    <property type="term" value="P:porphyrin-containing compound biosynthetic process"/>
    <property type="evidence" value="ECO:0007669"/>
    <property type="project" value="InterPro"/>
</dbReference>
<evidence type="ECO:0000256" key="9">
    <source>
        <dbReference type="RuleBase" id="RU364116"/>
    </source>
</evidence>
<dbReference type="InterPro" id="IPR013785">
    <property type="entry name" value="Aldolase_TIM"/>
</dbReference>
<evidence type="ECO:0000256" key="3">
    <source>
        <dbReference type="ARBA" id="ARBA00022617"/>
    </source>
</evidence>
<reference evidence="11 12" key="1">
    <citation type="submission" date="2016-09" db="EMBL/GenBank/DDBJ databases">
        <title>Draft genome sequence for the type strain of Desulfuribacillus alkaliarsenatis AHT28, an obligately anaerobic, sulfidogenic bacterium isolated from Russian soda lake sediments.</title>
        <authorList>
            <person name="Abin C.A."/>
            <person name="Hollibaugh J.T."/>
        </authorList>
    </citation>
    <scope>NUCLEOTIDE SEQUENCE [LARGE SCALE GENOMIC DNA]</scope>
    <source>
        <strain evidence="11 12">AHT28</strain>
    </source>
</reference>
<evidence type="ECO:0000313" key="12">
    <source>
        <dbReference type="Proteomes" id="UP000094296"/>
    </source>
</evidence>
<dbReference type="SFLD" id="SFLDS00029">
    <property type="entry name" value="Radical_SAM"/>
    <property type="match status" value="1"/>
</dbReference>
<keyword evidence="7 9" id="KW-0411">Iron-sulfur</keyword>
<gene>
    <name evidence="11" type="ORF">BHF68_08750</name>
</gene>
<dbReference type="SMART" id="SM00729">
    <property type="entry name" value="Elp3"/>
    <property type="match status" value="1"/>
</dbReference>
<dbReference type="Gene3D" id="3.20.20.70">
    <property type="entry name" value="Aldolase class I"/>
    <property type="match status" value="1"/>
</dbReference>
<evidence type="ECO:0000256" key="6">
    <source>
        <dbReference type="ARBA" id="ARBA00023004"/>
    </source>
</evidence>
<dbReference type="PROSITE" id="PS51918">
    <property type="entry name" value="RADICAL_SAM"/>
    <property type="match status" value="1"/>
</dbReference>
<dbReference type="RefSeq" id="WP_069643748.1">
    <property type="nucleotide sequence ID" value="NZ_MIJE01000032.1"/>
</dbReference>
<comment type="caution">
    <text evidence="11">The sequence shown here is derived from an EMBL/GenBank/DDBJ whole genome shotgun (WGS) entry which is preliminary data.</text>
</comment>
<evidence type="ECO:0000259" key="10">
    <source>
        <dbReference type="PROSITE" id="PS51918"/>
    </source>
</evidence>
<dbReference type="AlphaFoldDB" id="A0A1E5G096"/>